<keyword evidence="7" id="KW-0408">Iron</keyword>
<evidence type="ECO:0000256" key="4">
    <source>
        <dbReference type="ARBA" id="ARBA00022485"/>
    </source>
</evidence>
<evidence type="ECO:0000256" key="6">
    <source>
        <dbReference type="ARBA" id="ARBA00023002"/>
    </source>
</evidence>
<feature type="domain" description="Cysteine-rich" evidence="9">
    <location>
        <begin position="10"/>
        <end position="93"/>
    </location>
</feature>
<keyword evidence="4" id="KW-0004">4Fe-4S</keyword>
<sequence>MSEEDGGREYAYFLGCITPNRYPGIEAATKKIFKGFGIESKEMVGASCCPAPGVFGSFDMHTWLPVAARNLCIAEEMGLEIYVTCNGCYATLQEADHLLKKHPKLKEKTNKILSEIGREYKGTTKVNHSIVILHDIIGLDKLKEKITKPMDDVNVAVHYGCHFLKPREVRGHGSSETPYILEDLVKVTGAKEVDYKDKLMCCGAGGGNRTSDSVQSLEWTRQKLVNAIEVGCDCMVHPCAFCHLQLDRGQAEMQKAFGTSFNFPILFTTQFLGLAMGLSVKELGLDAQTTTMPEKLLK</sequence>
<dbReference type="GO" id="GO:0015948">
    <property type="term" value="P:methanogenesis"/>
    <property type="evidence" value="ECO:0007669"/>
    <property type="project" value="UniProtKB-KW"/>
</dbReference>
<keyword evidence="8" id="KW-0411">Iron-sulfur</keyword>
<dbReference type="NCBIfam" id="TIGR03288">
    <property type="entry name" value="CoB_CoM_SS_B"/>
    <property type="match status" value="1"/>
</dbReference>
<dbReference type="InterPro" id="IPR017678">
    <property type="entry name" value="CoB/CoM_hetero-S_Rdtase_bsu"/>
</dbReference>
<keyword evidence="4" id="KW-0479">Metal-binding</keyword>
<feature type="domain" description="Cysteine-rich" evidence="9">
    <location>
        <begin position="155"/>
        <end position="247"/>
    </location>
</feature>
<dbReference type="Gene3D" id="1.20.1050.140">
    <property type="match status" value="1"/>
</dbReference>
<evidence type="ECO:0000256" key="8">
    <source>
        <dbReference type="ARBA" id="ARBA00023014"/>
    </source>
</evidence>
<dbReference type="Pfam" id="PF02754">
    <property type="entry name" value="CCG"/>
    <property type="match status" value="2"/>
</dbReference>
<comment type="similarity">
    <text evidence="3">Belongs to the HdrB family.</text>
</comment>
<reference evidence="10" key="1">
    <citation type="submission" date="2020-06" db="EMBL/GenBank/DDBJ databases">
        <title>Unique genomic features of the anaerobic methanotrophic archaea.</title>
        <authorList>
            <person name="Chadwick G.L."/>
            <person name="Skennerton C.T."/>
            <person name="Laso-Perez R."/>
            <person name="Leu A.O."/>
            <person name="Speth D.R."/>
            <person name="Yu H."/>
            <person name="Morgan-Lang C."/>
            <person name="Hatzenpichler R."/>
            <person name="Goudeau D."/>
            <person name="Malmstrom R."/>
            <person name="Brazelton W.J."/>
            <person name="Woyke T."/>
            <person name="Hallam S.J."/>
            <person name="Tyson G.W."/>
            <person name="Wegener G."/>
            <person name="Boetius A."/>
            <person name="Orphan V."/>
        </authorList>
    </citation>
    <scope>NUCLEOTIDE SEQUENCE</scope>
</reference>
<evidence type="ECO:0000256" key="1">
    <source>
        <dbReference type="ARBA" id="ARBA00001966"/>
    </source>
</evidence>
<dbReference type="InterPro" id="IPR004017">
    <property type="entry name" value="Cys_rich_dom"/>
</dbReference>
<keyword evidence="5" id="KW-0484">Methanogenesis</keyword>
<evidence type="ECO:0000313" key="10">
    <source>
        <dbReference type="EMBL" id="QNO55425.1"/>
    </source>
</evidence>
<evidence type="ECO:0000256" key="7">
    <source>
        <dbReference type="ARBA" id="ARBA00023004"/>
    </source>
</evidence>
<dbReference type="GO" id="GO:0051539">
    <property type="term" value="F:4 iron, 4 sulfur cluster binding"/>
    <property type="evidence" value="ECO:0007669"/>
    <property type="project" value="UniProtKB-KW"/>
</dbReference>
<dbReference type="PANTHER" id="PTHR42947:SF1">
    <property type="entry name" value="COB--COM HETERODISULFIDE REDUCTASE SUBUNIT B 1"/>
    <property type="match status" value="1"/>
</dbReference>
<proteinExistence type="inferred from homology"/>
<dbReference type="AlphaFoldDB" id="A0A7G9Z591"/>
<dbReference type="PANTHER" id="PTHR42947">
    <property type="entry name" value="COB--COM HETERODISULFIDE REDUCTASE SUBUNIT B 1"/>
    <property type="match status" value="1"/>
</dbReference>
<dbReference type="UniPathway" id="UPA00647">
    <property type="reaction ID" value="UER00700"/>
</dbReference>
<comment type="pathway">
    <text evidence="2">Cofactor metabolism; coenzyme M-coenzyme B heterodisulfide reduction; coenzyme B and coenzyme M from coenzyme M-coenzyme B heterodisulfide: step 1/1.</text>
</comment>
<dbReference type="GO" id="GO:0051912">
    <property type="term" value="F:CoB--CoM heterodisulfide reductase activity"/>
    <property type="evidence" value="ECO:0007669"/>
    <property type="project" value="InterPro"/>
</dbReference>
<dbReference type="EC" id="1.8.98.5" evidence="10"/>
<evidence type="ECO:0000256" key="5">
    <source>
        <dbReference type="ARBA" id="ARBA00022994"/>
    </source>
</evidence>
<organism evidence="10">
    <name type="scientific">Candidatus Methanophaga sp. ANME-1 ERB7</name>
    <dbReference type="NCBI Taxonomy" id="2759913"/>
    <lineage>
        <taxon>Archaea</taxon>
        <taxon>Methanobacteriati</taxon>
        <taxon>Methanobacteriota</taxon>
        <taxon>Stenosarchaea group</taxon>
        <taxon>Methanomicrobia</taxon>
        <taxon>Candidatus Methanophagales</taxon>
        <taxon>Candidatus Methanophagaceae</taxon>
        <taxon>Candidatus Methanophaga</taxon>
    </lineage>
</organism>
<evidence type="ECO:0000256" key="3">
    <source>
        <dbReference type="ARBA" id="ARBA00010431"/>
    </source>
</evidence>
<dbReference type="Gene3D" id="3.40.50.11810">
    <property type="match status" value="1"/>
</dbReference>
<accession>A0A7G9Z591</accession>
<dbReference type="InterPro" id="IPR051278">
    <property type="entry name" value="HdrB/HdrD_reductase"/>
</dbReference>
<evidence type="ECO:0000259" key="9">
    <source>
        <dbReference type="Pfam" id="PF02754"/>
    </source>
</evidence>
<evidence type="ECO:0000256" key="2">
    <source>
        <dbReference type="ARBA" id="ARBA00004808"/>
    </source>
</evidence>
<name>A0A7G9Z591_9EURY</name>
<comment type="cofactor">
    <cofactor evidence="1">
        <name>[4Fe-4S] cluster</name>
        <dbReference type="ChEBI" id="CHEBI:49883"/>
    </cofactor>
</comment>
<gene>
    <name evidence="10" type="primary">hdrB</name>
    <name evidence="10" type="ORF">OLPFPJCK_00011</name>
</gene>
<dbReference type="EMBL" id="MT631614">
    <property type="protein sequence ID" value="QNO55425.1"/>
    <property type="molecule type" value="Genomic_DNA"/>
</dbReference>
<keyword evidence="6 10" id="KW-0560">Oxidoreductase</keyword>
<protein>
    <submittedName>
        <fullName evidence="10">H(2):CoB-CoM heterodisulfide,ferredoxin reductase subunit B</fullName>
        <ecNumber evidence="10">1.8.98.5</ecNumber>
    </submittedName>
</protein>